<geneLocation type="plasmid" evidence="2">
    <name>unnamed1</name>
</geneLocation>
<dbReference type="InterPro" id="IPR000073">
    <property type="entry name" value="AB_hydrolase_1"/>
</dbReference>
<reference evidence="2 3" key="1">
    <citation type="submission" date="2018-09" db="EMBL/GenBank/DDBJ databases">
        <title>Sphingomonas peninsula sp. nov., isolated from fildes peninsula, Antarctic soil.</title>
        <authorList>
            <person name="Yingchao G."/>
        </authorList>
    </citation>
    <scope>NUCLEOTIDE SEQUENCE [LARGE SCALE GENOMIC DNA]</scope>
    <source>
        <strain evidence="2 3">YZ-8</strain>
        <plasmid evidence="2 3">unnamed1</plasmid>
    </source>
</reference>
<keyword evidence="2" id="KW-0614">Plasmid</keyword>
<dbReference type="SUPFAM" id="SSF53474">
    <property type="entry name" value="alpha/beta-Hydrolases"/>
    <property type="match status" value="1"/>
</dbReference>
<name>A0A494TI77_SPHPE</name>
<dbReference type="EMBL" id="CP032828">
    <property type="protein sequence ID" value="AYJ84855.1"/>
    <property type="molecule type" value="Genomic_DNA"/>
</dbReference>
<proteinExistence type="predicted"/>
<dbReference type="InterPro" id="IPR029058">
    <property type="entry name" value="AB_hydrolase_fold"/>
</dbReference>
<feature type="domain" description="AB hydrolase-1" evidence="1">
    <location>
        <begin position="39"/>
        <end position="145"/>
    </location>
</feature>
<keyword evidence="2" id="KW-0378">Hydrolase</keyword>
<dbReference type="AlphaFoldDB" id="A0A494TI77"/>
<evidence type="ECO:0000259" key="1">
    <source>
        <dbReference type="Pfam" id="PF00561"/>
    </source>
</evidence>
<organism evidence="2 3">
    <name type="scientific">Sphingomonas paeninsulae</name>
    <dbReference type="NCBI Taxonomy" id="2319844"/>
    <lineage>
        <taxon>Bacteria</taxon>
        <taxon>Pseudomonadati</taxon>
        <taxon>Pseudomonadota</taxon>
        <taxon>Alphaproteobacteria</taxon>
        <taxon>Sphingomonadales</taxon>
        <taxon>Sphingomonadaceae</taxon>
        <taxon>Sphingomonas</taxon>
    </lineage>
</organism>
<dbReference type="GO" id="GO:0016787">
    <property type="term" value="F:hydrolase activity"/>
    <property type="evidence" value="ECO:0007669"/>
    <property type="project" value="UniProtKB-KW"/>
</dbReference>
<gene>
    <name evidence="2" type="ORF">D3Y57_01900</name>
</gene>
<dbReference type="PANTHER" id="PTHR43139">
    <property type="entry name" value="SI:DKEY-122A22.2"/>
    <property type="match status" value="1"/>
</dbReference>
<evidence type="ECO:0000313" key="2">
    <source>
        <dbReference type="EMBL" id="AYJ84855.1"/>
    </source>
</evidence>
<accession>A0A494TI77</accession>
<dbReference type="OrthoDB" id="7958481at2"/>
<dbReference type="Gene3D" id="3.40.50.1820">
    <property type="entry name" value="alpha/beta hydrolase"/>
    <property type="match status" value="1"/>
</dbReference>
<dbReference type="InterPro" id="IPR052370">
    <property type="entry name" value="Meta-cleavage_hydrolase"/>
</dbReference>
<sequence length="281" mass="30591">MSSLPTPAGVVAEMASRATRFETPCGDGSMVWHSWGKGPPLVLLHGAHGSWMHWIRNISYLEKHFSVFAPDLPGYGGSSLPQRPDDADSFAEAIAQGIRALIHFDAPVDVVGFSLGGVLATHLAAIAPDIVGRLILVGTGGLDTPTGPMPTISYRGLSAADDIIAAHRQNLLAIMLHHPENVDPLALYLQSINIPLARVNPRPLVMPDRLLHVLPRTDVPIDAIWGEFDGPHPNPEVQHDVLKRFRPDLEFRVVKGSGHWVMYEGAEVFNRELGSLLALRH</sequence>
<dbReference type="PANTHER" id="PTHR43139:SF52">
    <property type="entry name" value="SI:DKEY-122A22.2"/>
    <property type="match status" value="1"/>
</dbReference>
<protein>
    <submittedName>
        <fullName evidence="2">Alpha/beta hydrolase</fullName>
    </submittedName>
</protein>
<dbReference type="Proteomes" id="UP000276254">
    <property type="component" value="Plasmid unnamed1"/>
</dbReference>
<keyword evidence="3" id="KW-1185">Reference proteome</keyword>
<dbReference type="KEGG" id="spha:D3Y57_01900"/>
<dbReference type="PRINTS" id="PR00111">
    <property type="entry name" value="ABHYDROLASE"/>
</dbReference>
<dbReference type="Pfam" id="PF00561">
    <property type="entry name" value="Abhydrolase_1"/>
    <property type="match status" value="1"/>
</dbReference>
<evidence type="ECO:0000313" key="3">
    <source>
        <dbReference type="Proteomes" id="UP000276254"/>
    </source>
</evidence>